<dbReference type="EMBL" id="FOSN01000004">
    <property type="protein sequence ID" value="SFK22603.1"/>
    <property type="molecule type" value="Genomic_DNA"/>
</dbReference>
<dbReference type="EC" id="2.7.13.3" evidence="2"/>
<evidence type="ECO:0000313" key="10">
    <source>
        <dbReference type="Proteomes" id="UP000198755"/>
    </source>
</evidence>
<keyword evidence="7" id="KW-0472">Membrane</keyword>
<accession>A0A1I3XSZ6</accession>
<dbReference type="AlphaFoldDB" id="A0A1I3XSZ6"/>
<reference evidence="9 10" key="1">
    <citation type="submission" date="2016-10" db="EMBL/GenBank/DDBJ databases">
        <authorList>
            <person name="de Groot N.N."/>
        </authorList>
    </citation>
    <scope>NUCLEOTIDE SEQUENCE [LARGE SCALE GENOMIC DNA]</scope>
    <source>
        <strain evidence="9 10">NE2</strain>
    </source>
</reference>
<organism evidence="9 10">
    <name type="scientific">Methylocapsa palsarum</name>
    <dbReference type="NCBI Taxonomy" id="1612308"/>
    <lineage>
        <taxon>Bacteria</taxon>
        <taxon>Pseudomonadati</taxon>
        <taxon>Pseudomonadota</taxon>
        <taxon>Alphaproteobacteria</taxon>
        <taxon>Hyphomicrobiales</taxon>
        <taxon>Beijerinckiaceae</taxon>
        <taxon>Methylocapsa</taxon>
    </lineage>
</organism>
<keyword evidence="6" id="KW-0902">Two-component regulatory system</keyword>
<dbReference type="PANTHER" id="PTHR43711:SF1">
    <property type="entry name" value="HISTIDINE KINASE 1"/>
    <property type="match status" value="1"/>
</dbReference>
<proteinExistence type="predicted"/>
<evidence type="ECO:0000256" key="2">
    <source>
        <dbReference type="ARBA" id="ARBA00012438"/>
    </source>
</evidence>
<dbReference type="InterPro" id="IPR003661">
    <property type="entry name" value="HisK_dim/P_dom"/>
</dbReference>
<evidence type="ECO:0000256" key="1">
    <source>
        <dbReference type="ARBA" id="ARBA00000085"/>
    </source>
</evidence>
<keyword evidence="4" id="KW-0808">Transferase</keyword>
<protein>
    <recommendedName>
        <fullName evidence="2">histidine kinase</fullName>
        <ecNumber evidence="2">2.7.13.3</ecNumber>
    </recommendedName>
</protein>
<dbReference type="SUPFAM" id="SSF47384">
    <property type="entry name" value="Homodimeric domain of signal transducing histidine kinase"/>
    <property type="match status" value="1"/>
</dbReference>
<dbReference type="STRING" id="1612308.SAMN05444581_10459"/>
<keyword evidence="3" id="KW-0597">Phosphoprotein</keyword>
<dbReference type="InterPro" id="IPR035965">
    <property type="entry name" value="PAS-like_dom_sf"/>
</dbReference>
<dbReference type="InterPro" id="IPR003594">
    <property type="entry name" value="HATPase_dom"/>
</dbReference>
<dbReference type="CDD" id="cd00130">
    <property type="entry name" value="PAS"/>
    <property type="match status" value="1"/>
</dbReference>
<dbReference type="FunFam" id="3.30.565.10:FF:000006">
    <property type="entry name" value="Sensor histidine kinase WalK"/>
    <property type="match status" value="1"/>
</dbReference>
<dbReference type="RefSeq" id="WP_091679855.1">
    <property type="nucleotide sequence ID" value="NZ_FOSN01000004.1"/>
</dbReference>
<sequence length="493" mass="52263">MKAVLAGASGAFTILALATLGAAAVPSLSTPVLGAAHGSLYLILAMGNAITALAFVQLAAVRIEPEWPQADGARLTSETSLDLMVVFEASGAAMSVGGNCQSLLGLPPGELKGRGFFERVHVADRPVFLKAITDAGPGSAIARANLRLRASAVVDRGRYAEPVFVWLDMLAQGCRGGDPGETGERDGLGIICVFRDVTQSKAREDELEAARASAEEASQSKDHFLANVSHELRTPLNAIIGFSELLSHPDLAPRDAGKRLEYAGVIHQSGQHLLTVVNSILDLSKIRSGSFEISPERFCVLPLFELCCDMIRLDAAEKGVELVRDYPASLSELIGDKRACKQIILNLLSNAVKFTPPRGRVTVSAKSDGNSLLLTVADTGIGIESRDLERLGDPFFQAKVSLDRPFQGTGLGLSIVRGLVGLQGGEIAVASEPGKGTCVVVRLPLDCRPPLKDARASAPVAALSGYRRGEEKPDLFKQTLDDLSKQTKVKKIA</sequence>
<dbReference type="InterPro" id="IPR005467">
    <property type="entry name" value="His_kinase_dom"/>
</dbReference>
<dbReference type="Gene3D" id="3.30.450.20">
    <property type="entry name" value="PAS domain"/>
    <property type="match status" value="1"/>
</dbReference>
<dbReference type="PRINTS" id="PR00344">
    <property type="entry name" value="BCTRLSENSOR"/>
</dbReference>
<dbReference type="SUPFAM" id="SSF55785">
    <property type="entry name" value="PYP-like sensor domain (PAS domain)"/>
    <property type="match status" value="1"/>
</dbReference>
<dbReference type="OrthoDB" id="9801651at2"/>
<name>A0A1I3XSZ6_9HYPH</name>
<evidence type="ECO:0000256" key="5">
    <source>
        <dbReference type="ARBA" id="ARBA00022777"/>
    </source>
</evidence>
<keyword evidence="7" id="KW-0812">Transmembrane</keyword>
<keyword evidence="5 9" id="KW-0418">Kinase</keyword>
<gene>
    <name evidence="9" type="ORF">SAMN05444581_10459</name>
</gene>
<dbReference type="Pfam" id="PF02518">
    <property type="entry name" value="HATPase_c"/>
    <property type="match status" value="1"/>
</dbReference>
<dbReference type="PROSITE" id="PS50109">
    <property type="entry name" value="HIS_KIN"/>
    <property type="match status" value="1"/>
</dbReference>
<feature type="domain" description="Histidine kinase" evidence="8">
    <location>
        <begin position="227"/>
        <end position="447"/>
    </location>
</feature>
<feature type="transmembrane region" description="Helical" evidence="7">
    <location>
        <begin position="39"/>
        <end position="61"/>
    </location>
</feature>
<keyword evidence="7" id="KW-1133">Transmembrane helix</keyword>
<comment type="catalytic activity">
    <reaction evidence="1">
        <text>ATP + protein L-histidine = ADP + protein N-phospho-L-histidine.</text>
        <dbReference type="EC" id="2.7.13.3"/>
    </reaction>
</comment>
<dbReference type="GO" id="GO:0000155">
    <property type="term" value="F:phosphorelay sensor kinase activity"/>
    <property type="evidence" value="ECO:0007669"/>
    <property type="project" value="InterPro"/>
</dbReference>
<dbReference type="PANTHER" id="PTHR43711">
    <property type="entry name" value="TWO-COMPONENT HISTIDINE KINASE"/>
    <property type="match status" value="1"/>
</dbReference>
<keyword evidence="10" id="KW-1185">Reference proteome</keyword>
<evidence type="ECO:0000256" key="3">
    <source>
        <dbReference type="ARBA" id="ARBA00022553"/>
    </source>
</evidence>
<evidence type="ECO:0000259" key="8">
    <source>
        <dbReference type="PROSITE" id="PS50109"/>
    </source>
</evidence>
<dbReference type="SMART" id="SM00387">
    <property type="entry name" value="HATPase_c"/>
    <property type="match status" value="1"/>
</dbReference>
<dbReference type="Gene3D" id="3.30.565.10">
    <property type="entry name" value="Histidine kinase-like ATPase, C-terminal domain"/>
    <property type="match status" value="1"/>
</dbReference>
<evidence type="ECO:0000256" key="6">
    <source>
        <dbReference type="ARBA" id="ARBA00023012"/>
    </source>
</evidence>
<dbReference type="InterPro" id="IPR050736">
    <property type="entry name" value="Sensor_HK_Regulatory"/>
</dbReference>
<dbReference type="SUPFAM" id="SSF55874">
    <property type="entry name" value="ATPase domain of HSP90 chaperone/DNA topoisomerase II/histidine kinase"/>
    <property type="match status" value="1"/>
</dbReference>
<dbReference type="InterPro" id="IPR036097">
    <property type="entry name" value="HisK_dim/P_sf"/>
</dbReference>
<dbReference type="CDD" id="cd00082">
    <property type="entry name" value="HisKA"/>
    <property type="match status" value="1"/>
</dbReference>
<dbReference type="CDD" id="cd16922">
    <property type="entry name" value="HATPase_EvgS-ArcB-TorS-like"/>
    <property type="match status" value="1"/>
</dbReference>
<dbReference type="Gene3D" id="1.10.287.130">
    <property type="match status" value="1"/>
</dbReference>
<evidence type="ECO:0000256" key="4">
    <source>
        <dbReference type="ARBA" id="ARBA00022679"/>
    </source>
</evidence>
<dbReference type="InterPro" id="IPR036890">
    <property type="entry name" value="HATPase_C_sf"/>
</dbReference>
<dbReference type="Pfam" id="PF00512">
    <property type="entry name" value="HisKA"/>
    <property type="match status" value="1"/>
</dbReference>
<dbReference type="SMART" id="SM00388">
    <property type="entry name" value="HisKA"/>
    <property type="match status" value="1"/>
</dbReference>
<evidence type="ECO:0000256" key="7">
    <source>
        <dbReference type="SAM" id="Phobius"/>
    </source>
</evidence>
<dbReference type="InterPro" id="IPR004358">
    <property type="entry name" value="Sig_transdc_His_kin-like_C"/>
</dbReference>
<dbReference type="Proteomes" id="UP000198755">
    <property type="component" value="Unassembled WGS sequence"/>
</dbReference>
<dbReference type="InterPro" id="IPR000014">
    <property type="entry name" value="PAS"/>
</dbReference>
<evidence type="ECO:0000313" key="9">
    <source>
        <dbReference type="EMBL" id="SFK22603.1"/>
    </source>
</evidence>